<name>D3VGL5_XENNA</name>
<dbReference type="AlphaFoldDB" id="D3VGL5"/>
<dbReference type="STRING" id="406817.XNC1_2392"/>
<dbReference type="KEGG" id="xne:XNC1_2392"/>
<protein>
    <submittedName>
        <fullName evidence="1">Uncharacterized protein</fullName>
    </submittedName>
</protein>
<accession>D3VGL5</accession>
<proteinExistence type="predicted"/>
<keyword evidence="2" id="KW-1185">Reference proteome</keyword>
<gene>
    <name evidence="1" type="ordered locus">XNC1_2392</name>
</gene>
<organism evidence="1 2">
    <name type="scientific">Xenorhabdus nematophila (strain ATCC 19061 / DSM 3370 / CCUG 14189 / LMG 1036 / NCIMB 9965 / AN6)</name>
    <dbReference type="NCBI Taxonomy" id="406817"/>
    <lineage>
        <taxon>Bacteria</taxon>
        <taxon>Pseudomonadati</taxon>
        <taxon>Pseudomonadota</taxon>
        <taxon>Gammaproteobacteria</taxon>
        <taxon>Enterobacterales</taxon>
        <taxon>Morganellaceae</taxon>
        <taxon>Xenorhabdus</taxon>
    </lineage>
</organism>
<reference evidence="1 2" key="1">
    <citation type="journal article" date="2011" name="PLoS ONE">
        <title>The entomopathogenic bacterial endosymbionts xenorhabdus and photorhabdus: convergent lifestyles from divergent genomes.</title>
        <authorList>
            <person name="Chaston J.M."/>
            <person name="Suen G."/>
            <person name="Tucker S.L."/>
            <person name="Andersen A.W."/>
            <person name="Bhasin A."/>
            <person name="Bode E."/>
            <person name="Bode H.B."/>
            <person name="Brachmann A.O."/>
            <person name="Cowles C.E."/>
            <person name="Cowles K.N."/>
            <person name="Darby C."/>
            <person name="de Leon L."/>
            <person name="Drace K."/>
            <person name="Du Z."/>
            <person name="Givaudan A."/>
            <person name="Herbert Tran E.E."/>
            <person name="Jewell K.A."/>
            <person name="Knack J.J."/>
            <person name="Krasomil-Osterfeld K.C."/>
            <person name="Kukor R."/>
            <person name="Lanois A."/>
            <person name="Latreille P."/>
            <person name="Leimgruber N.K."/>
            <person name="Lipke C.M."/>
            <person name="Liu R."/>
            <person name="Lu X."/>
            <person name="Martens E.C."/>
            <person name="Marri P.R."/>
            <person name="Medigue C."/>
            <person name="Menard M.L."/>
            <person name="Miller N.M."/>
            <person name="Morales-Soto N."/>
            <person name="Norton S."/>
            <person name="Ogier J.C."/>
            <person name="Orchard S.S."/>
            <person name="Park D."/>
            <person name="Park Y."/>
            <person name="Qurollo B.A."/>
            <person name="Sugar D.R."/>
            <person name="Richards G.R."/>
            <person name="Rouy Z."/>
            <person name="Slominski B."/>
            <person name="Slominski K."/>
            <person name="Snyder H."/>
            <person name="Tjaden B.C."/>
            <person name="van der Hoeven R."/>
            <person name="Welch R.D."/>
            <person name="Wheeler C."/>
            <person name="Xiang B."/>
            <person name="Barbazuk B."/>
            <person name="Gaudriault S."/>
            <person name="Goodner B."/>
            <person name="Slater S.C."/>
            <person name="Forst S."/>
            <person name="Goldman B.S."/>
            <person name="Goodrich-Blair H."/>
        </authorList>
    </citation>
    <scope>NUCLEOTIDE SEQUENCE [LARGE SCALE GENOMIC DNA]</scope>
    <source>
        <strain evidence="2">ATCC 19061 / DSM 3370 / CCUG 14189 / LMG 1036 / NCIMB 9965 / AN6</strain>
    </source>
</reference>
<dbReference type="HOGENOM" id="CLU_2605249_0_0_6"/>
<dbReference type="EMBL" id="FN667742">
    <property type="protein sequence ID" value="CBJ90451.1"/>
    <property type="molecule type" value="Genomic_DNA"/>
</dbReference>
<dbReference type="Proteomes" id="UP000008075">
    <property type="component" value="Chromosome"/>
</dbReference>
<sequence>MIDDPCVVTLKAIFLSSTNKAGLDYPPLGVKFQLKNRQIHQVLFSCLRPYISFSFTEGRVIVKTYLTENLPSNTGVFCL</sequence>
<evidence type="ECO:0000313" key="1">
    <source>
        <dbReference type="EMBL" id="CBJ90451.1"/>
    </source>
</evidence>
<evidence type="ECO:0000313" key="2">
    <source>
        <dbReference type="Proteomes" id="UP000008075"/>
    </source>
</evidence>